<sequence length="525" mass="57789">MQLTRRWQWAGLAGFLTVAIITLFQYGPPIARQPISVSLDFNATAVVANSTITLDSTKISREISKFHLLIPATGSNHQLCRTVASATILGYPVPVFNGWRKEGDLDASKTHLAKVRNVMIYLESLPASSDDDLVLMIDGLDVTFQIPPDVLIQRYFATNKAASAKLAARFGNKYIESLSPDDAPRQTILFGPEKVCYPTDWARVGCWANPQNIGIPGGAFGPDDGQLSHNLPKWLNSGTIMGPVRDMRRLFAATLDRIQDFYDPNQEFSDSDQKYMSDVWGVQEYYRLMKETELFFHGDIDPNDVVPLGEPNKVVPPYARNQTKELHIGVDYLSGLFQTNAGSEHVVEFLIYNETGASNTTSATSVTRNVSESPNFEPFKIPLPANVAKSITALLKSIAPAVDAIPSVSELRLGTNIVTNNIYGMYHWTGDKDNMDTLWGQMWFYPYVRPLFNAAVAAMKAGQPIGVADERTWVSAHSLAPNSTGIEGIRAAGAWADIDGGWLGWEELCGNFEVEVFGAPEASEA</sequence>
<keyword evidence="1" id="KW-1133">Transmembrane helix</keyword>
<reference evidence="2" key="1">
    <citation type="submission" date="2022-12" db="EMBL/GenBank/DDBJ databases">
        <authorList>
            <person name="Petersen C."/>
        </authorList>
    </citation>
    <scope>NUCLEOTIDE SEQUENCE</scope>
    <source>
        <strain evidence="2">IBT 21472</strain>
    </source>
</reference>
<dbReference type="EMBL" id="JAPZBO010000009">
    <property type="protein sequence ID" value="KAJ5302496.1"/>
    <property type="molecule type" value="Genomic_DNA"/>
</dbReference>
<dbReference type="PANTHER" id="PTHR36587:SF2">
    <property type="entry name" value="EXPRESSION SITE-ASSOCIATED GENE 3 (ESAG3)-LIKE PROTEIN"/>
    <property type="match status" value="1"/>
</dbReference>
<evidence type="ECO:0000313" key="2">
    <source>
        <dbReference type="EMBL" id="KAJ5302496.1"/>
    </source>
</evidence>
<feature type="transmembrane region" description="Helical" evidence="1">
    <location>
        <begin position="7"/>
        <end position="26"/>
    </location>
</feature>
<keyword evidence="1" id="KW-0812">Transmembrane</keyword>
<dbReference type="CDD" id="cd22997">
    <property type="entry name" value="GT_LH"/>
    <property type="match status" value="1"/>
</dbReference>
<gene>
    <name evidence="2" type="ORF">N7476_009295</name>
</gene>
<dbReference type="PANTHER" id="PTHR36587">
    <property type="entry name" value="EXPRESSION SITE-ASSOCIATED GENE 3 (ESAG3)-LIKE PROTEIN"/>
    <property type="match status" value="1"/>
</dbReference>
<keyword evidence="1" id="KW-0472">Membrane</keyword>
<evidence type="ECO:0000313" key="3">
    <source>
        <dbReference type="Proteomes" id="UP001147746"/>
    </source>
</evidence>
<dbReference type="OrthoDB" id="422736at2759"/>
<protein>
    <submittedName>
        <fullName evidence="2">Uncharacterized protein</fullName>
    </submittedName>
</protein>
<proteinExistence type="predicted"/>
<evidence type="ECO:0000256" key="1">
    <source>
        <dbReference type="SAM" id="Phobius"/>
    </source>
</evidence>
<reference evidence="2" key="2">
    <citation type="journal article" date="2023" name="IMA Fungus">
        <title>Comparative genomic study of the Penicillium genus elucidates a diverse pangenome and 15 lateral gene transfer events.</title>
        <authorList>
            <person name="Petersen C."/>
            <person name="Sorensen T."/>
            <person name="Nielsen M.R."/>
            <person name="Sondergaard T.E."/>
            <person name="Sorensen J.L."/>
            <person name="Fitzpatrick D.A."/>
            <person name="Frisvad J.C."/>
            <person name="Nielsen K.L."/>
        </authorList>
    </citation>
    <scope>NUCLEOTIDE SEQUENCE</scope>
    <source>
        <strain evidence="2">IBT 21472</strain>
    </source>
</reference>
<dbReference type="AlphaFoldDB" id="A0A9W9PN16"/>
<keyword evidence="3" id="KW-1185">Reference proteome</keyword>
<comment type="caution">
    <text evidence="2">The sequence shown here is derived from an EMBL/GenBank/DDBJ whole genome shotgun (WGS) entry which is preliminary data.</text>
</comment>
<name>A0A9W9PN16_9EURO</name>
<dbReference type="Proteomes" id="UP001147746">
    <property type="component" value="Unassembled WGS sequence"/>
</dbReference>
<accession>A0A9W9PN16</accession>
<organism evidence="2 3">
    <name type="scientific">Penicillium atrosanguineum</name>
    <dbReference type="NCBI Taxonomy" id="1132637"/>
    <lineage>
        <taxon>Eukaryota</taxon>
        <taxon>Fungi</taxon>
        <taxon>Dikarya</taxon>
        <taxon>Ascomycota</taxon>
        <taxon>Pezizomycotina</taxon>
        <taxon>Eurotiomycetes</taxon>
        <taxon>Eurotiomycetidae</taxon>
        <taxon>Eurotiales</taxon>
        <taxon>Aspergillaceae</taxon>
        <taxon>Penicillium</taxon>
    </lineage>
</organism>